<proteinExistence type="predicted"/>
<comment type="caution">
    <text evidence="2">The sequence shown here is derived from an EMBL/GenBank/DDBJ whole genome shotgun (WGS) entry which is preliminary data.</text>
</comment>
<feature type="region of interest" description="Disordered" evidence="1">
    <location>
        <begin position="52"/>
        <end position="71"/>
    </location>
</feature>
<name>A0ABR3TQ49_9PEZI</name>
<dbReference type="PANTHER" id="PTHR37540">
    <property type="entry name" value="TRANSCRIPTION FACTOR (ACR-2), PUTATIVE-RELATED-RELATED"/>
    <property type="match status" value="1"/>
</dbReference>
<protein>
    <submittedName>
        <fullName evidence="2">Uncharacterized protein</fullName>
    </submittedName>
</protein>
<dbReference type="Proteomes" id="UP001521184">
    <property type="component" value="Unassembled WGS sequence"/>
</dbReference>
<accession>A0ABR3TQ49</accession>
<organism evidence="2 3">
    <name type="scientific">Diplodia intermedia</name>
    <dbReference type="NCBI Taxonomy" id="856260"/>
    <lineage>
        <taxon>Eukaryota</taxon>
        <taxon>Fungi</taxon>
        <taxon>Dikarya</taxon>
        <taxon>Ascomycota</taxon>
        <taxon>Pezizomycotina</taxon>
        <taxon>Dothideomycetes</taxon>
        <taxon>Dothideomycetes incertae sedis</taxon>
        <taxon>Botryosphaeriales</taxon>
        <taxon>Botryosphaeriaceae</taxon>
        <taxon>Diplodia</taxon>
    </lineage>
</organism>
<evidence type="ECO:0000313" key="2">
    <source>
        <dbReference type="EMBL" id="KAL1641942.1"/>
    </source>
</evidence>
<keyword evidence="3" id="KW-1185">Reference proteome</keyword>
<feature type="region of interest" description="Disordered" evidence="1">
    <location>
        <begin position="1"/>
        <end position="28"/>
    </location>
</feature>
<reference evidence="2 3" key="1">
    <citation type="journal article" date="2023" name="Plant Dis.">
        <title>First Report of Diplodia intermedia Causing Canker and Dieback Diseases on Apple Trees in Canada.</title>
        <authorList>
            <person name="Ellouze W."/>
            <person name="Ilyukhin E."/>
            <person name="Sulman M."/>
            <person name="Ali S."/>
        </authorList>
    </citation>
    <scope>NUCLEOTIDE SEQUENCE [LARGE SCALE GENOMIC DNA]</scope>
    <source>
        <strain evidence="2 3">M45-28</strain>
    </source>
</reference>
<gene>
    <name evidence="2" type="ORF">SLS58_005778</name>
</gene>
<evidence type="ECO:0000313" key="3">
    <source>
        <dbReference type="Proteomes" id="UP001521184"/>
    </source>
</evidence>
<evidence type="ECO:0000256" key="1">
    <source>
        <dbReference type="SAM" id="MobiDB-lite"/>
    </source>
</evidence>
<dbReference type="PANTHER" id="PTHR37540:SF5">
    <property type="entry name" value="TRANSCRIPTION FACTOR DOMAIN-CONTAINING PROTEIN"/>
    <property type="match status" value="1"/>
</dbReference>
<sequence>MAPTGPSEAAPAEVPQPCGDTSDPDFERAPATFQLASSAAAQHRKPAFLFVHVDGASEKKHRSKPRTREREVRSHIMIRTNENKRRAGVEVVGRHHQHAIDHVAARIQQQAIRDVGTGRIDPFDTLPVRETPVYRKTVEFFFFHMPIQIPYSDDELVLESRTVSPPAWAKSFWRLANDEPATFLAILYYTAVVYGSLPGIEMSAEHLLWAQRALEMIRDWIASGGPITDSLACAVASLATSASIQGQYEVSDKHYIGLLAIVNARGGISTFEPFIRRGLIWCEFYYRIRHMTVPVLHQELSPESLQQCRASFPPALQHEALRRHRLGQRRLPRVGADLDLILLHLHHLSIVQDPAWGPHADRAAMRNLLYDCEHKLLVILAAPPSSKPDRGEDDASVSPARRVRSAVAQAAQMFLLAALREMPLRRALYDLLAERLTATICVPDAVDQWMRVAHLHSLVWVLFVGWVLSARGIECRAQKWFQERLTQTMWQLDLRSCEDLDAVLAQFPSTDAFCGEPFRQLRSMLSVIDEEGGAGHELQAI</sequence>
<dbReference type="EMBL" id="JAKEKT020000036">
    <property type="protein sequence ID" value="KAL1641942.1"/>
    <property type="molecule type" value="Genomic_DNA"/>
</dbReference>